<dbReference type="Proteomes" id="UP000466024">
    <property type="component" value="Unassembled WGS sequence"/>
</dbReference>
<protein>
    <submittedName>
        <fullName evidence="2">Lipid A deacylase LpxR family protein</fullName>
    </submittedName>
</protein>
<proteinExistence type="predicted"/>
<dbReference type="Gene3D" id="2.40.128.140">
    <property type="entry name" value="Outer membrane protein"/>
    <property type="match status" value="1"/>
</dbReference>
<dbReference type="AlphaFoldDB" id="A0A640WAC4"/>
<dbReference type="RefSeq" id="WP_149436673.1">
    <property type="nucleotide sequence ID" value="NZ_VTPX01000012.1"/>
</dbReference>
<keyword evidence="3" id="KW-1185">Reference proteome</keyword>
<dbReference type="EMBL" id="VTPX01000012">
    <property type="protein sequence ID" value="KAA0016246.1"/>
    <property type="molecule type" value="Genomic_DNA"/>
</dbReference>
<evidence type="ECO:0000313" key="2">
    <source>
        <dbReference type="EMBL" id="KAA0016246.1"/>
    </source>
</evidence>
<dbReference type="InterPro" id="IPR037107">
    <property type="entry name" value="Put_OMP_sf"/>
</dbReference>
<dbReference type="Pfam" id="PF09982">
    <property type="entry name" value="LpxR"/>
    <property type="match status" value="1"/>
</dbReference>
<organism evidence="2 3">
    <name type="scientific">Salinicola corii</name>
    <dbReference type="NCBI Taxonomy" id="2606937"/>
    <lineage>
        <taxon>Bacteria</taxon>
        <taxon>Pseudomonadati</taxon>
        <taxon>Pseudomonadota</taxon>
        <taxon>Gammaproteobacteria</taxon>
        <taxon>Oceanospirillales</taxon>
        <taxon>Halomonadaceae</taxon>
        <taxon>Salinicola</taxon>
    </lineage>
</organism>
<dbReference type="InterPro" id="IPR018707">
    <property type="entry name" value="LpxR"/>
</dbReference>
<feature type="signal peptide" evidence="1">
    <location>
        <begin position="1"/>
        <end position="24"/>
    </location>
</feature>
<evidence type="ECO:0000313" key="3">
    <source>
        <dbReference type="Proteomes" id="UP000466024"/>
    </source>
</evidence>
<name>A0A640WAC4_9GAMM</name>
<accession>A0A640WAC4</accession>
<reference evidence="2 3" key="1">
    <citation type="submission" date="2019-08" db="EMBL/GenBank/DDBJ databases">
        <title>Bioinformatics analysis of the strain L3 and L5.</title>
        <authorList>
            <person name="Li X."/>
        </authorList>
    </citation>
    <scope>NUCLEOTIDE SEQUENCE [LARGE SCALE GENOMIC DNA]</scope>
    <source>
        <strain evidence="2 3">L3</strain>
    </source>
</reference>
<comment type="caution">
    <text evidence="2">The sequence shown here is derived from an EMBL/GenBank/DDBJ whole genome shotgun (WGS) entry which is preliminary data.</text>
</comment>
<gene>
    <name evidence="2" type="ORF">F0A16_17555</name>
</gene>
<sequence>MKGHIWLRTGLAMALTAISSIAWADGILTLKSENDLFASGDDGHYTNGIEADWSFKPDQDHWTRDLADLIPGWSAASLDGASYRFGQQIYTPEDIDERRLIEDDRPYAGVLYAGLSLFDDKQLTGWRRTSGLYFDVGLVGPGAGGHTVQENFHHLIDSDKPEGWHNQLHNEPFVNVAYQTSWWKQGRLGGLEAEYGPSVGLAVGNLYTYGATGLGLRLGQGLDKSFGVPAVAPSQGSRIFFEKDSGFNWYVFANVEGRLMAYNMLLDGNTFEDSHSVDRRPWVGDAQLGLAVSWDRWQLTYSSVWRTHEFESQDNGDQFGSITLSTWL</sequence>
<feature type="chain" id="PRO_5025056781" evidence="1">
    <location>
        <begin position="25"/>
        <end position="328"/>
    </location>
</feature>
<keyword evidence="1" id="KW-0732">Signal</keyword>
<evidence type="ECO:0000256" key="1">
    <source>
        <dbReference type="SAM" id="SignalP"/>
    </source>
</evidence>